<evidence type="ECO:0000256" key="6">
    <source>
        <dbReference type="ARBA" id="ARBA00022842"/>
    </source>
</evidence>
<evidence type="ECO:0000256" key="2">
    <source>
        <dbReference type="ARBA" id="ARBA00009604"/>
    </source>
</evidence>
<dbReference type="PROSITE" id="PS00164">
    <property type="entry name" value="ENOLASE"/>
    <property type="match status" value="1"/>
</dbReference>
<feature type="domain" description="Enolase C-terminal TIM barrel" evidence="13">
    <location>
        <begin position="136"/>
        <end position="408"/>
    </location>
</feature>
<dbReference type="SUPFAM" id="SSF51604">
    <property type="entry name" value="Enolase C-terminal domain-like"/>
    <property type="match status" value="1"/>
</dbReference>
<evidence type="ECO:0000313" key="16">
    <source>
        <dbReference type="Proteomes" id="UP000177371"/>
    </source>
</evidence>
<protein>
    <recommendedName>
        <fullName evidence="4 9">Enolase</fullName>
        <ecNumber evidence="3 9">4.2.1.11</ecNumber>
    </recommendedName>
    <alternativeName>
        <fullName evidence="9">2-phospho-D-glycerate hydro-lyase</fullName>
    </alternativeName>
    <alternativeName>
        <fullName evidence="9">2-phosphoglycerate dehydratase</fullName>
    </alternativeName>
</protein>
<feature type="binding site" evidence="9">
    <location>
        <position position="385"/>
    </location>
    <ligand>
        <name>(2R)-2-phosphoglycerate</name>
        <dbReference type="ChEBI" id="CHEBI:58289"/>
    </ligand>
</feature>
<accession>A0A1F4V0B5</accession>
<dbReference type="GO" id="GO:0004634">
    <property type="term" value="F:phosphopyruvate hydratase activity"/>
    <property type="evidence" value="ECO:0007669"/>
    <property type="project" value="UniProtKB-UniRule"/>
</dbReference>
<dbReference type="Gene3D" id="3.20.20.120">
    <property type="entry name" value="Enolase-like C-terminal domain"/>
    <property type="match status" value="1"/>
</dbReference>
<evidence type="ECO:0000259" key="14">
    <source>
        <dbReference type="SMART" id="SM01193"/>
    </source>
</evidence>
<dbReference type="InterPro" id="IPR029017">
    <property type="entry name" value="Enolase-like_N"/>
</dbReference>
<dbReference type="STRING" id="1802610.A2W32_04855"/>
<dbReference type="SFLD" id="SFLDF00002">
    <property type="entry name" value="enolase"/>
    <property type="match status" value="1"/>
</dbReference>
<dbReference type="CDD" id="cd03313">
    <property type="entry name" value="enolase"/>
    <property type="match status" value="1"/>
</dbReference>
<comment type="catalytic activity">
    <reaction evidence="9">
        <text>(2R)-2-phosphoglycerate = phosphoenolpyruvate + H2O</text>
        <dbReference type="Rhea" id="RHEA:10164"/>
        <dbReference type="ChEBI" id="CHEBI:15377"/>
        <dbReference type="ChEBI" id="CHEBI:58289"/>
        <dbReference type="ChEBI" id="CHEBI:58702"/>
        <dbReference type="EC" id="4.2.1.11"/>
    </reaction>
</comment>
<evidence type="ECO:0000256" key="10">
    <source>
        <dbReference type="PIRSR" id="PIRSR001400-1"/>
    </source>
</evidence>
<name>A0A1F4V0B5_UNCKA</name>
<dbReference type="InterPro" id="IPR020809">
    <property type="entry name" value="Enolase_CS"/>
</dbReference>
<dbReference type="Pfam" id="PF03952">
    <property type="entry name" value="Enolase_N"/>
    <property type="match status" value="1"/>
</dbReference>
<dbReference type="EC" id="4.2.1.11" evidence="3 9"/>
<proteinExistence type="inferred from homology"/>
<dbReference type="UniPathway" id="UPA00109">
    <property type="reaction ID" value="UER00187"/>
</dbReference>
<dbReference type="InterPro" id="IPR036849">
    <property type="entry name" value="Enolase-like_C_sf"/>
</dbReference>
<evidence type="ECO:0000259" key="13">
    <source>
        <dbReference type="SMART" id="SM01192"/>
    </source>
</evidence>
<dbReference type="PIRSF" id="PIRSF001400">
    <property type="entry name" value="Enolase"/>
    <property type="match status" value="1"/>
</dbReference>
<feature type="binding site" evidence="11">
    <location>
        <position position="308"/>
    </location>
    <ligand>
        <name>substrate</name>
    </ligand>
</feature>
<keyword evidence="9 12" id="KW-0479">Metal-binding</keyword>
<feature type="binding site" evidence="11">
    <location>
        <position position="161"/>
    </location>
    <ligand>
        <name>substrate</name>
    </ligand>
</feature>
<feature type="domain" description="Enolase N-terminal" evidence="14">
    <location>
        <begin position="4"/>
        <end position="123"/>
    </location>
</feature>
<comment type="cofactor">
    <cofactor evidence="12">
        <name>Mg(2+)</name>
        <dbReference type="ChEBI" id="CHEBI:18420"/>
    </cofactor>
    <text evidence="12">Mg(2+) is required for catalysis and for stabilizing the dimer.</text>
</comment>
<dbReference type="SFLD" id="SFLDS00001">
    <property type="entry name" value="Enolase"/>
    <property type="match status" value="1"/>
</dbReference>
<dbReference type="InterPro" id="IPR020811">
    <property type="entry name" value="Enolase_N"/>
</dbReference>
<evidence type="ECO:0000256" key="11">
    <source>
        <dbReference type="PIRSR" id="PIRSR001400-2"/>
    </source>
</evidence>
<comment type="similarity">
    <text evidence="2 9">Belongs to the enolase family.</text>
</comment>
<dbReference type="SFLD" id="SFLDG00178">
    <property type="entry name" value="enolase"/>
    <property type="match status" value="1"/>
</dbReference>
<dbReference type="SMART" id="SM01193">
    <property type="entry name" value="Enolase_N"/>
    <property type="match status" value="1"/>
</dbReference>
<comment type="subcellular location">
    <subcellularLocation>
        <location evidence="9">Cytoplasm</location>
    </subcellularLocation>
    <subcellularLocation>
        <location evidence="9">Secreted</location>
    </subcellularLocation>
    <subcellularLocation>
        <location evidence="9">Cell surface</location>
    </subcellularLocation>
    <text evidence="9">Fractions of enolase are present in both the cytoplasm and on the cell surface.</text>
</comment>
<evidence type="ECO:0000313" key="15">
    <source>
        <dbReference type="EMBL" id="OGC50612.1"/>
    </source>
</evidence>
<dbReference type="GO" id="GO:0000287">
    <property type="term" value="F:magnesium ion binding"/>
    <property type="evidence" value="ECO:0007669"/>
    <property type="project" value="UniProtKB-UniRule"/>
</dbReference>
<feature type="binding site" evidence="11">
    <location>
        <begin position="360"/>
        <end position="363"/>
    </location>
    <ligand>
        <name>substrate</name>
    </ligand>
</feature>
<dbReference type="InterPro" id="IPR000941">
    <property type="entry name" value="Enolase"/>
</dbReference>
<evidence type="ECO:0000256" key="8">
    <source>
        <dbReference type="ARBA" id="ARBA00023239"/>
    </source>
</evidence>
<keyword evidence="9" id="KW-0963">Cytoplasm</keyword>
<feature type="binding site" evidence="9">
    <location>
        <position position="160"/>
    </location>
    <ligand>
        <name>(2R)-2-phosphoglycerate</name>
        <dbReference type="ChEBI" id="CHEBI:58289"/>
    </ligand>
</feature>
<evidence type="ECO:0000256" key="7">
    <source>
        <dbReference type="ARBA" id="ARBA00023152"/>
    </source>
</evidence>
<feature type="binding site" evidence="9 12">
    <location>
        <position position="281"/>
    </location>
    <ligand>
        <name>Mg(2+)</name>
        <dbReference type="ChEBI" id="CHEBI:18420"/>
    </ligand>
</feature>
<dbReference type="GO" id="GO:0006096">
    <property type="term" value="P:glycolytic process"/>
    <property type="evidence" value="ECO:0007669"/>
    <property type="project" value="UniProtKB-UniRule"/>
</dbReference>
<comment type="function">
    <text evidence="9">Catalyzes the reversible conversion of 2-phosphoglycerate (2-PG) into phosphoenolpyruvate (PEP). It is essential for the degradation of carbohydrates via glycolysis.</text>
</comment>
<feature type="binding site" evidence="9">
    <location>
        <position position="363"/>
    </location>
    <ligand>
        <name>(2R)-2-phosphoglycerate</name>
        <dbReference type="ChEBI" id="CHEBI:58289"/>
    </ligand>
</feature>
<dbReference type="PANTHER" id="PTHR11902:SF1">
    <property type="entry name" value="ENOLASE"/>
    <property type="match status" value="1"/>
</dbReference>
<organism evidence="15 16">
    <name type="scientific">candidate division WWE3 bacterium RBG_16_37_10</name>
    <dbReference type="NCBI Taxonomy" id="1802610"/>
    <lineage>
        <taxon>Bacteria</taxon>
        <taxon>Katanobacteria</taxon>
    </lineage>
</organism>
<evidence type="ECO:0000256" key="3">
    <source>
        <dbReference type="ARBA" id="ARBA00012058"/>
    </source>
</evidence>
<keyword evidence="8 9" id="KW-0456">Lyase</keyword>
<feature type="binding site" evidence="11">
    <location>
        <position position="152"/>
    </location>
    <ligand>
        <name>substrate</name>
    </ligand>
</feature>
<feature type="binding site" evidence="9 12">
    <location>
        <position position="308"/>
    </location>
    <ligand>
        <name>Mg(2+)</name>
        <dbReference type="ChEBI" id="CHEBI:18420"/>
    </ligand>
</feature>
<dbReference type="EMBL" id="MEUT01000037">
    <property type="protein sequence ID" value="OGC50612.1"/>
    <property type="molecule type" value="Genomic_DNA"/>
</dbReference>
<feature type="active site" description="Proton acceptor" evidence="9 10">
    <location>
        <position position="333"/>
    </location>
</feature>
<dbReference type="GO" id="GO:0005576">
    <property type="term" value="C:extracellular region"/>
    <property type="evidence" value="ECO:0007669"/>
    <property type="project" value="UniProtKB-SubCell"/>
</dbReference>
<keyword evidence="15" id="KW-0670">Pyruvate</keyword>
<dbReference type="AlphaFoldDB" id="A0A1F4V0B5"/>
<evidence type="ECO:0000256" key="4">
    <source>
        <dbReference type="ARBA" id="ARBA00017068"/>
    </source>
</evidence>
<dbReference type="Pfam" id="PF00113">
    <property type="entry name" value="Enolase_C"/>
    <property type="match status" value="1"/>
</dbReference>
<sequence length="409" mass="45413">MNKLESVKSYKIINSRGDWTIRTEIQLKDGSVGVSTIPEGASKGEREAIELPAEKAAYNVQNKIFPVIKDFDPYDQCKIDNVMIGLDGTELKSNLGGNSILSVSLAIARACANSRKLPLYKYIAEHYGTTKAVSDGIKFPTPLFNVINGGKHAQNNLSFQEFMVIPSRNMNIEKALELGVNVYDSLKDLLHKDNYSTGVGDEGGFAPSDFTVHKALDYIKKAIGTSYKIGTEVFFGTDVAAESFYNKGNYEIKEEDKKLSREQLLDYYKELVSEYPFILVEDPYYEKDIPGWMEFTKEFEGKLIVVADDLVVTNPKILTEVIEKKLATGVIVKPNQVGTLSETLDFIKKAKSNGMAVIVSHRSGDTGEDTFISDLGVAVGADFIKAGAPDRGERVVKYNRLLEIYHSHK</sequence>
<dbReference type="GO" id="GO:0000015">
    <property type="term" value="C:phosphopyruvate hydratase complex"/>
    <property type="evidence" value="ECO:0007669"/>
    <property type="project" value="InterPro"/>
</dbReference>
<comment type="caution">
    <text evidence="15">The sequence shown here is derived from an EMBL/GenBank/DDBJ whole genome shotgun (WGS) entry which is preliminary data.</text>
</comment>
<keyword evidence="7 9" id="KW-0324">Glycolysis</keyword>
<dbReference type="GO" id="GO:0009986">
    <property type="term" value="C:cell surface"/>
    <property type="evidence" value="ECO:0007669"/>
    <property type="project" value="UniProtKB-SubCell"/>
</dbReference>
<dbReference type="PRINTS" id="PR00148">
    <property type="entry name" value="ENOLASE"/>
</dbReference>
<comment type="pathway">
    <text evidence="1 9">Carbohydrate degradation; glycolysis; pyruvate from D-glyceraldehyde 3-phosphate: step 4/5.</text>
</comment>
<dbReference type="SUPFAM" id="SSF54826">
    <property type="entry name" value="Enolase N-terminal domain-like"/>
    <property type="match status" value="1"/>
</dbReference>
<dbReference type="Gene3D" id="3.30.390.10">
    <property type="entry name" value="Enolase-like, N-terminal domain"/>
    <property type="match status" value="1"/>
</dbReference>
<gene>
    <name evidence="9" type="primary">eno</name>
    <name evidence="15" type="ORF">A2W32_04855</name>
</gene>
<evidence type="ECO:0000256" key="5">
    <source>
        <dbReference type="ARBA" id="ARBA00022525"/>
    </source>
</evidence>
<feature type="binding site" evidence="9 12">
    <location>
        <position position="238"/>
    </location>
    <ligand>
        <name>Mg(2+)</name>
        <dbReference type="ChEBI" id="CHEBI:18420"/>
    </ligand>
</feature>
<feature type="active site" description="Proton donor" evidence="9 10">
    <location>
        <position position="202"/>
    </location>
</feature>
<dbReference type="InterPro" id="IPR020810">
    <property type="entry name" value="Enolase_C"/>
</dbReference>
<reference evidence="15 16" key="1">
    <citation type="journal article" date="2016" name="Nat. Commun.">
        <title>Thousands of microbial genomes shed light on interconnected biogeochemical processes in an aquifer system.</title>
        <authorList>
            <person name="Anantharaman K."/>
            <person name="Brown C.T."/>
            <person name="Hug L.A."/>
            <person name="Sharon I."/>
            <person name="Castelle C.J."/>
            <person name="Probst A.J."/>
            <person name="Thomas B.C."/>
            <person name="Singh A."/>
            <person name="Wilkins M.J."/>
            <person name="Karaoz U."/>
            <person name="Brodie E.L."/>
            <person name="Williams K.H."/>
            <person name="Hubbard S.S."/>
            <person name="Banfield J.F."/>
        </authorList>
    </citation>
    <scope>NUCLEOTIDE SEQUENCE [LARGE SCALE GENOMIC DNA]</scope>
</reference>
<comment type="cofactor">
    <cofactor evidence="9">
        <name>Mg(2+)</name>
        <dbReference type="ChEBI" id="CHEBI:18420"/>
    </cofactor>
    <text evidence="9">Binds a second Mg(2+) ion via substrate during catalysis.</text>
</comment>
<dbReference type="SMART" id="SM01192">
    <property type="entry name" value="Enolase_C"/>
    <property type="match status" value="1"/>
</dbReference>
<feature type="binding site" evidence="9">
    <location>
        <position position="362"/>
    </location>
    <ligand>
        <name>(2R)-2-phosphoglycerate</name>
        <dbReference type="ChEBI" id="CHEBI:58289"/>
    </ligand>
</feature>
<keyword evidence="5 9" id="KW-0964">Secreted</keyword>
<dbReference type="HAMAP" id="MF_00318">
    <property type="entry name" value="Enolase"/>
    <property type="match status" value="1"/>
</dbReference>
<evidence type="ECO:0000256" key="9">
    <source>
        <dbReference type="HAMAP-Rule" id="MF_00318"/>
    </source>
</evidence>
<keyword evidence="6 9" id="KW-0460">Magnesium</keyword>
<evidence type="ECO:0000256" key="1">
    <source>
        <dbReference type="ARBA" id="ARBA00005031"/>
    </source>
</evidence>
<feature type="binding site" evidence="11">
    <location>
        <position position="281"/>
    </location>
    <ligand>
        <name>substrate</name>
    </ligand>
</feature>
<dbReference type="Proteomes" id="UP000177371">
    <property type="component" value="Unassembled WGS sequence"/>
</dbReference>
<evidence type="ECO:0000256" key="12">
    <source>
        <dbReference type="PIRSR" id="PIRSR001400-3"/>
    </source>
</evidence>
<feature type="binding site" evidence="11">
    <location>
        <position position="385"/>
    </location>
    <ligand>
        <name>substrate</name>
    </ligand>
</feature>
<feature type="binding site" evidence="9">
    <location>
        <position position="333"/>
    </location>
    <ligand>
        <name>(2R)-2-phosphoglycerate</name>
        <dbReference type="ChEBI" id="CHEBI:58289"/>
    </ligand>
</feature>
<dbReference type="PANTHER" id="PTHR11902">
    <property type="entry name" value="ENOLASE"/>
    <property type="match status" value="1"/>
</dbReference>